<keyword evidence="1" id="KW-0472">Membrane</keyword>
<proteinExistence type="predicted"/>
<dbReference type="EMBL" id="JAUEPR010000061">
    <property type="protein sequence ID" value="KAK0470691.1"/>
    <property type="molecule type" value="Genomic_DNA"/>
</dbReference>
<feature type="transmembrane region" description="Helical" evidence="1">
    <location>
        <begin position="34"/>
        <end position="59"/>
    </location>
</feature>
<organism evidence="2 3">
    <name type="scientific">Armillaria novae-zelandiae</name>
    <dbReference type="NCBI Taxonomy" id="153914"/>
    <lineage>
        <taxon>Eukaryota</taxon>
        <taxon>Fungi</taxon>
        <taxon>Dikarya</taxon>
        <taxon>Basidiomycota</taxon>
        <taxon>Agaricomycotina</taxon>
        <taxon>Agaricomycetes</taxon>
        <taxon>Agaricomycetidae</taxon>
        <taxon>Agaricales</taxon>
        <taxon>Marasmiineae</taxon>
        <taxon>Physalacriaceae</taxon>
        <taxon>Armillaria</taxon>
    </lineage>
</organism>
<keyword evidence="3" id="KW-1185">Reference proteome</keyword>
<dbReference type="AlphaFoldDB" id="A0AA39NRY8"/>
<comment type="caution">
    <text evidence="2">The sequence shown here is derived from an EMBL/GenBank/DDBJ whole genome shotgun (WGS) entry which is preliminary data.</text>
</comment>
<gene>
    <name evidence="2" type="ORF">IW261DRAFT_1425793</name>
</gene>
<sequence length="105" mass="11859">MNNDEASETYPRAHVATEGAQRFSSRTPAYKADVIHILTAPFLFSLGVGLTFLWGALVFQMKIAERTNAASDTNPGHRPLNEEELSQRPVFRAITVIQMNIMYRY</sequence>
<name>A0AA39NRY8_9AGAR</name>
<reference evidence="2" key="1">
    <citation type="submission" date="2023-06" db="EMBL/GenBank/DDBJ databases">
        <authorList>
            <consortium name="Lawrence Berkeley National Laboratory"/>
            <person name="Ahrendt S."/>
            <person name="Sahu N."/>
            <person name="Indic B."/>
            <person name="Wong-Bajracharya J."/>
            <person name="Merenyi Z."/>
            <person name="Ke H.-M."/>
            <person name="Monk M."/>
            <person name="Kocsube S."/>
            <person name="Drula E."/>
            <person name="Lipzen A."/>
            <person name="Balint B."/>
            <person name="Henrissat B."/>
            <person name="Andreopoulos B."/>
            <person name="Martin F.M."/>
            <person name="Harder C.B."/>
            <person name="Rigling D."/>
            <person name="Ford K.L."/>
            <person name="Foster G.D."/>
            <person name="Pangilinan J."/>
            <person name="Papanicolaou A."/>
            <person name="Barry K."/>
            <person name="LaButti K."/>
            <person name="Viragh M."/>
            <person name="Koriabine M."/>
            <person name="Yan M."/>
            <person name="Riley R."/>
            <person name="Champramary S."/>
            <person name="Plett K.L."/>
            <person name="Tsai I.J."/>
            <person name="Slot J."/>
            <person name="Sipos G."/>
            <person name="Plett J."/>
            <person name="Nagy L.G."/>
            <person name="Grigoriev I.V."/>
        </authorList>
    </citation>
    <scope>NUCLEOTIDE SEQUENCE</scope>
    <source>
        <strain evidence="2">ICMP 16352</strain>
    </source>
</reference>
<keyword evidence="1" id="KW-0812">Transmembrane</keyword>
<evidence type="ECO:0000256" key="1">
    <source>
        <dbReference type="SAM" id="Phobius"/>
    </source>
</evidence>
<dbReference type="Proteomes" id="UP001175227">
    <property type="component" value="Unassembled WGS sequence"/>
</dbReference>
<protein>
    <submittedName>
        <fullName evidence="2">Uncharacterized protein</fullName>
    </submittedName>
</protein>
<evidence type="ECO:0000313" key="2">
    <source>
        <dbReference type="EMBL" id="KAK0470691.1"/>
    </source>
</evidence>
<accession>A0AA39NRY8</accession>
<keyword evidence="1" id="KW-1133">Transmembrane helix</keyword>
<evidence type="ECO:0000313" key="3">
    <source>
        <dbReference type="Proteomes" id="UP001175227"/>
    </source>
</evidence>